<dbReference type="Proteomes" id="UP000423756">
    <property type="component" value="Unassembled WGS sequence"/>
</dbReference>
<dbReference type="AlphaFoldDB" id="A0A7V7THB4"/>
<dbReference type="GeneID" id="77343929"/>
<dbReference type="RefSeq" id="WP_137407180.1">
    <property type="nucleotide sequence ID" value="NZ_AP025466.1"/>
</dbReference>
<dbReference type="EMBL" id="VZPX01000015">
    <property type="protein sequence ID" value="KAB0480338.1"/>
    <property type="molecule type" value="Genomic_DNA"/>
</dbReference>
<evidence type="ECO:0000313" key="2">
    <source>
        <dbReference type="EMBL" id="KAB0480338.1"/>
    </source>
</evidence>
<evidence type="ECO:0000313" key="3">
    <source>
        <dbReference type="Proteomes" id="UP000423756"/>
    </source>
</evidence>
<organism evidence="2 3">
    <name type="scientific">Vibrio chagasii</name>
    <dbReference type="NCBI Taxonomy" id="170679"/>
    <lineage>
        <taxon>Bacteria</taxon>
        <taxon>Pseudomonadati</taxon>
        <taxon>Pseudomonadota</taxon>
        <taxon>Gammaproteobacteria</taxon>
        <taxon>Vibrionales</taxon>
        <taxon>Vibrionaceae</taxon>
        <taxon>Vibrio</taxon>
    </lineage>
</organism>
<reference evidence="2 3" key="1">
    <citation type="submission" date="2019-09" db="EMBL/GenBank/DDBJ databases">
        <title>Draft genome sequences of 48 bacterial type strains from the CCUG.</title>
        <authorList>
            <person name="Tunovic T."/>
            <person name="Pineiro-Iglesias B."/>
            <person name="Unosson C."/>
            <person name="Inganas E."/>
            <person name="Ohlen M."/>
            <person name="Cardew S."/>
            <person name="Jensie-Markopoulos S."/>
            <person name="Salva-Serra F."/>
            <person name="Jaen-Luchoro D."/>
            <person name="Karlsson R."/>
            <person name="Svensson-Stadler L."/>
            <person name="Chun J."/>
            <person name="Moore E."/>
        </authorList>
    </citation>
    <scope>NUCLEOTIDE SEQUENCE [LARGE SCALE GENOMIC DNA]</scope>
    <source>
        <strain evidence="2 3">CCUG 48643</strain>
    </source>
</reference>
<feature type="region of interest" description="Disordered" evidence="1">
    <location>
        <begin position="244"/>
        <end position="276"/>
    </location>
</feature>
<comment type="caution">
    <text evidence="2">The sequence shown here is derived from an EMBL/GenBank/DDBJ whole genome shotgun (WGS) entry which is preliminary data.</text>
</comment>
<name>A0A7V7THB4_9VIBR</name>
<proteinExistence type="predicted"/>
<accession>A0A7V7THB4</accession>
<evidence type="ECO:0000256" key="1">
    <source>
        <dbReference type="SAM" id="MobiDB-lite"/>
    </source>
</evidence>
<gene>
    <name evidence="2" type="ORF">F7Q91_09440</name>
</gene>
<sequence>MVTGCGGGSDGESPVGSVPSSYTFQNSLVCADADLNGVCSDLEKRIANVSMHAQLRQYDGAVLTAPPGFELVSPFTTLIHSEMMFNPTVSNDLAQAKASLQRKLGDHVGVNFSSLDTAYGPKDKSNVLLKSLKKAQTDGKQRAYTNIAHALDLMIEHQTLDLSDVDVSGIASRHLQIDSDLVVRGSQAVPQLSGAKSVALNRASGQIVFLTADDMVMQIDSAVRNKSVTLIGDAEPEVNSGLMSIRSHDDHYGHDDDDDDDDDHGHGSGSGGGEVAVKSNEIVQLVPALDGVQAYKVYKPTAYVSPTASDVCNDQGSNGVFLARLSSSSNDAEKKAFAIDTYSSRSGGELPPVIKPTPAVDPSANQSCMNDNFASVLPLLQSGSLLAVKGSSSSVGSQELKLLSADTLAMKSLRHPLKASSPQIFPSYDESEVLVIYGNHPLSSNVASEVVNAANLSTKMTIDKINLKTANIVAQQQILLGLEDNKLEWISNSAQQKELGGLAVDGAIRHMATSADGIVSAITTENSLYIVDNMKRSVLVHQALISSAINFLYVLEDKVIAVTSSGVDYYQFRNISGPALKVGSQLVTKELLKKWEDSGNSSWNSTNLGYVLSQTGTESRISEQFKNVNLSFSPSNATTSSGITGVNVSGLERGEWLTFYKNL</sequence>
<protein>
    <submittedName>
        <fullName evidence="2">Uncharacterized protein</fullName>
    </submittedName>
</protein>